<feature type="transmembrane region" description="Helical" evidence="1">
    <location>
        <begin position="6"/>
        <end position="34"/>
    </location>
</feature>
<dbReference type="RefSeq" id="WP_338253545.1">
    <property type="nucleotide sequence ID" value="NZ_BSRI01000002.1"/>
</dbReference>
<proteinExistence type="predicted"/>
<feature type="transmembrane region" description="Helical" evidence="1">
    <location>
        <begin position="54"/>
        <end position="71"/>
    </location>
</feature>
<evidence type="ECO:0008006" key="4">
    <source>
        <dbReference type="Google" id="ProtNLM"/>
    </source>
</evidence>
<evidence type="ECO:0000256" key="1">
    <source>
        <dbReference type="SAM" id="Phobius"/>
    </source>
</evidence>
<keyword evidence="1" id="KW-1133">Transmembrane helix</keyword>
<gene>
    <name evidence="2" type="ORF">KDH_44090</name>
</gene>
<reference evidence="2 3" key="1">
    <citation type="submission" date="2023-02" db="EMBL/GenBank/DDBJ databases">
        <title>Dictyobacter halimunensis sp. nov., a new member of the class Ktedonobacteria from forest soil in a geothermal area.</title>
        <authorList>
            <person name="Rachmania M.K."/>
            <person name="Ningsih F."/>
            <person name="Sakai Y."/>
            <person name="Yabe S."/>
            <person name="Yokota A."/>
            <person name="Sjamsuridzal W."/>
        </authorList>
    </citation>
    <scope>NUCLEOTIDE SEQUENCE [LARGE SCALE GENOMIC DNA]</scope>
    <source>
        <strain evidence="2 3">S3.2.2.5</strain>
    </source>
</reference>
<dbReference type="Proteomes" id="UP001344906">
    <property type="component" value="Unassembled WGS sequence"/>
</dbReference>
<evidence type="ECO:0000313" key="2">
    <source>
        <dbReference type="EMBL" id="GLV57573.1"/>
    </source>
</evidence>
<evidence type="ECO:0000313" key="3">
    <source>
        <dbReference type="Proteomes" id="UP001344906"/>
    </source>
</evidence>
<comment type="caution">
    <text evidence="2">The sequence shown here is derived from an EMBL/GenBank/DDBJ whole genome shotgun (WGS) entry which is preliminary data.</text>
</comment>
<sequence length="152" mass="16586">MWEIRWLVRLVHILAASAWVGGSFMYLIVVIPALRSGGPVPAVASKIAELFKRMVNICVGLLLLSGVYLTFDRLTQANLGLAYIVILGLKILGALGLFVLAMYLGQSNIRRLAKRTTRLSKAAPQLMLALGILVFILGALLNTIFEMTIAPH</sequence>
<name>A0ABQ6FWD7_9CHLR</name>
<keyword evidence="3" id="KW-1185">Reference proteome</keyword>
<organism evidence="2 3">
    <name type="scientific">Dictyobacter halimunensis</name>
    <dbReference type="NCBI Taxonomy" id="3026934"/>
    <lineage>
        <taxon>Bacteria</taxon>
        <taxon>Bacillati</taxon>
        <taxon>Chloroflexota</taxon>
        <taxon>Ktedonobacteria</taxon>
        <taxon>Ktedonobacterales</taxon>
        <taxon>Dictyobacteraceae</taxon>
        <taxon>Dictyobacter</taxon>
    </lineage>
</organism>
<keyword evidence="1" id="KW-0472">Membrane</keyword>
<dbReference type="EMBL" id="BSRI01000002">
    <property type="protein sequence ID" value="GLV57573.1"/>
    <property type="molecule type" value="Genomic_DNA"/>
</dbReference>
<keyword evidence="1" id="KW-0812">Transmembrane</keyword>
<accession>A0ABQ6FWD7</accession>
<protein>
    <recommendedName>
        <fullName evidence="4">Copper resistance protein D domain-containing protein</fullName>
    </recommendedName>
</protein>
<feature type="transmembrane region" description="Helical" evidence="1">
    <location>
        <begin position="83"/>
        <end position="105"/>
    </location>
</feature>
<feature type="transmembrane region" description="Helical" evidence="1">
    <location>
        <begin position="126"/>
        <end position="145"/>
    </location>
</feature>